<dbReference type="Proteomes" id="UP000256913">
    <property type="component" value="Unassembled WGS sequence"/>
</dbReference>
<feature type="chain" id="PRO_5038515027" evidence="1">
    <location>
        <begin position="21"/>
        <end position="247"/>
    </location>
</feature>
<evidence type="ECO:0000313" key="2">
    <source>
        <dbReference type="EMBL" id="REF95196.1"/>
    </source>
</evidence>
<name>A0A3D9ZCQ4_9ACTN</name>
<sequence length="247" mass="25688">MAAFCTAAIILLAACDSGQGAPIPTAQPPPQAAESASPAAGCAPQGGTCRGDLAAGTYTTTTFRPAITYTVPDGWINGLDLPGNFLLSRTVDPDENFYGSNGINLMADVAPAAQDCAEAAEPAVGRTAQEITRWLAGLPGLKSTTPRSTSIGGWSGFTVDLTLADTWKRSCPFADEPVLPLTISGDPAQFHLTRTIAVKGLSQRAYVLDRPDGKNLLILVLDIPGGVAFDDYLKIAAPVVESLRFAP</sequence>
<gene>
    <name evidence="2" type="ORF">DFJ67_1148</name>
</gene>
<evidence type="ECO:0000256" key="1">
    <source>
        <dbReference type="SAM" id="SignalP"/>
    </source>
</evidence>
<dbReference type="AlphaFoldDB" id="A0A3D9ZCQ4"/>
<protein>
    <submittedName>
        <fullName evidence="2">Uncharacterized protein</fullName>
    </submittedName>
</protein>
<keyword evidence="1" id="KW-0732">Signal</keyword>
<evidence type="ECO:0000313" key="3">
    <source>
        <dbReference type="Proteomes" id="UP000256913"/>
    </source>
</evidence>
<organism evidence="2 3">
    <name type="scientific">Asanoa ferruginea</name>
    <dbReference type="NCBI Taxonomy" id="53367"/>
    <lineage>
        <taxon>Bacteria</taxon>
        <taxon>Bacillati</taxon>
        <taxon>Actinomycetota</taxon>
        <taxon>Actinomycetes</taxon>
        <taxon>Micromonosporales</taxon>
        <taxon>Micromonosporaceae</taxon>
        <taxon>Asanoa</taxon>
    </lineage>
</organism>
<feature type="signal peptide" evidence="1">
    <location>
        <begin position="1"/>
        <end position="20"/>
    </location>
</feature>
<reference evidence="2 3" key="1">
    <citation type="submission" date="2018-08" db="EMBL/GenBank/DDBJ databases">
        <title>Sequencing the genomes of 1000 actinobacteria strains.</title>
        <authorList>
            <person name="Klenk H.-P."/>
        </authorList>
    </citation>
    <scope>NUCLEOTIDE SEQUENCE [LARGE SCALE GENOMIC DNA]</scope>
    <source>
        <strain evidence="2 3">DSM 44099</strain>
    </source>
</reference>
<keyword evidence="3" id="KW-1185">Reference proteome</keyword>
<comment type="caution">
    <text evidence="2">The sequence shown here is derived from an EMBL/GenBank/DDBJ whole genome shotgun (WGS) entry which is preliminary data.</text>
</comment>
<dbReference type="EMBL" id="QUMQ01000001">
    <property type="protein sequence ID" value="REF95196.1"/>
    <property type="molecule type" value="Genomic_DNA"/>
</dbReference>
<accession>A0A3D9ZCQ4</accession>
<proteinExistence type="predicted"/>